<evidence type="ECO:0000259" key="6">
    <source>
        <dbReference type="PROSITE" id="PS51898"/>
    </source>
</evidence>
<dbReference type="PANTHER" id="PTHR30349">
    <property type="entry name" value="PHAGE INTEGRASE-RELATED"/>
    <property type="match status" value="1"/>
</dbReference>
<evidence type="ECO:0000313" key="8">
    <source>
        <dbReference type="Proteomes" id="UP001597033"/>
    </source>
</evidence>
<dbReference type="EMBL" id="JBHTKN010000007">
    <property type="protein sequence ID" value="MFD1042947.1"/>
    <property type="molecule type" value="Genomic_DNA"/>
</dbReference>
<feature type="compositionally biased region" description="Basic residues" evidence="5">
    <location>
        <begin position="444"/>
        <end position="460"/>
    </location>
</feature>
<dbReference type="InterPro" id="IPR050090">
    <property type="entry name" value="Tyrosine_recombinase_XerCD"/>
</dbReference>
<dbReference type="PROSITE" id="PS51898">
    <property type="entry name" value="TYR_RECOMBINASE"/>
    <property type="match status" value="1"/>
</dbReference>
<dbReference type="Gene3D" id="1.10.443.10">
    <property type="entry name" value="Intergrase catalytic core"/>
    <property type="match status" value="1"/>
</dbReference>
<feature type="domain" description="Tyr recombinase" evidence="6">
    <location>
        <begin position="222"/>
        <end position="421"/>
    </location>
</feature>
<evidence type="ECO:0000256" key="5">
    <source>
        <dbReference type="SAM" id="MobiDB-lite"/>
    </source>
</evidence>
<dbReference type="InterPro" id="IPR011010">
    <property type="entry name" value="DNA_brk_join_enz"/>
</dbReference>
<protein>
    <submittedName>
        <fullName evidence="7">Site-specific integrase</fullName>
    </submittedName>
</protein>
<comment type="caution">
    <text evidence="7">The sequence shown here is derived from an EMBL/GenBank/DDBJ whole genome shotgun (WGS) entry which is preliminary data.</text>
</comment>
<name>A0ABW3LWU5_9GAMM</name>
<evidence type="ECO:0000313" key="7">
    <source>
        <dbReference type="EMBL" id="MFD1042947.1"/>
    </source>
</evidence>
<keyword evidence="8" id="KW-1185">Reference proteome</keyword>
<gene>
    <name evidence="7" type="ORF">ACFQ2N_11395</name>
</gene>
<evidence type="ECO:0000256" key="1">
    <source>
        <dbReference type="ARBA" id="ARBA00008857"/>
    </source>
</evidence>
<proteinExistence type="inferred from homology"/>
<dbReference type="PANTHER" id="PTHR30349:SF41">
    <property type="entry name" value="INTEGRASE_RECOMBINASE PROTEIN MJ0367-RELATED"/>
    <property type="match status" value="1"/>
</dbReference>
<evidence type="ECO:0000256" key="2">
    <source>
        <dbReference type="ARBA" id="ARBA00022908"/>
    </source>
</evidence>
<dbReference type="Proteomes" id="UP001597033">
    <property type="component" value="Unassembled WGS sequence"/>
</dbReference>
<reference evidence="8" key="1">
    <citation type="journal article" date="2019" name="Int. J. Syst. Evol. Microbiol.">
        <title>The Global Catalogue of Microorganisms (GCM) 10K type strain sequencing project: providing services to taxonomists for standard genome sequencing and annotation.</title>
        <authorList>
            <consortium name="The Broad Institute Genomics Platform"/>
            <consortium name="The Broad Institute Genome Sequencing Center for Infectious Disease"/>
            <person name="Wu L."/>
            <person name="Ma J."/>
        </authorList>
    </citation>
    <scope>NUCLEOTIDE SEQUENCE [LARGE SCALE GENOMIC DNA]</scope>
    <source>
        <strain evidence="8">CCUG 55854</strain>
    </source>
</reference>
<dbReference type="CDD" id="cd01184">
    <property type="entry name" value="INT_C_like_1"/>
    <property type="match status" value="1"/>
</dbReference>
<accession>A0ABW3LWU5</accession>
<evidence type="ECO:0000256" key="3">
    <source>
        <dbReference type="ARBA" id="ARBA00023125"/>
    </source>
</evidence>
<dbReference type="InterPro" id="IPR013762">
    <property type="entry name" value="Integrase-like_cat_sf"/>
</dbReference>
<feature type="region of interest" description="Disordered" evidence="5">
    <location>
        <begin position="444"/>
        <end position="466"/>
    </location>
</feature>
<dbReference type="RefSeq" id="WP_379655886.1">
    <property type="nucleotide sequence ID" value="NZ_JBHTKN010000007.1"/>
</dbReference>
<dbReference type="InterPro" id="IPR002104">
    <property type="entry name" value="Integrase_catalytic"/>
</dbReference>
<comment type="similarity">
    <text evidence="1">Belongs to the 'phage' integrase family.</text>
</comment>
<evidence type="ECO:0000256" key="4">
    <source>
        <dbReference type="ARBA" id="ARBA00023172"/>
    </source>
</evidence>
<sequence length="466" mass="52714">MALSEAFDLLRRGRTLDIYETLKAAQSTAIRELTFERERLTDGTVRERWQVDNDDDARRLKAIIQSESPRIEDIGAFPPHLLAEANAPRLSERIETFLGDMRLAERSQTNLDDTIYTLHLFLELTGDKPLHRLTTDDVRAFLRAMEVYPSNASKKKVFRGLTPKEILAKAQREDHPRLSMRTKDKHKDRLAAFLNAQVAEDLLTKSPHKAILNRDKSKTDAPSREPFSPEELAALFDSEAFPKWAAKYPHRWWGTILGVATGARLNELAQLYVDDVRLEAGHFGIHIRASREGQRLKNAHSSRFVPLPSSVLGAGFMTFVEDLRRAGCERLFPHLPFSQANGFGDAMGDQFRAFAIKQGLTGRLKSFHCFRHNVTNGLINEHGVAIHTTQEITGHDLSLPSGLKHYVNPGTIPNRVMALEAYGPPVPLPTYKAGQFDASFKQLKHMDKRRQRATKKRQVSRSKASD</sequence>
<keyword evidence="4" id="KW-0233">DNA recombination</keyword>
<dbReference type="Pfam" id="PF00589">
    <property type="entry name" value="Phage_integrase"/>
    <property type="match status" value="1"/>
</dbReference>
<organism evidence="7 8">
    <name type="scientific">Pseudoxanthomonas kaohsiungensis</name>
    <dbReference type="NCBI Taxonomy" id="283923"/>
    <lineage>
        <taxon>Bacteria</taxon>
        <taxon>Pseudomonadati</taxon>
        <taxon>Pseudomonadota</taxon>
        <taxon>Gammaproteobacteria</taxon>
        <taxon>Lysobacterales</taxon>
        <taxon>Lysobacteraceae</taxon>
        <taxon>Pseudoxanthomonas</taxon>
    </lineage>
</organism>
<keyword evidence="3" id="KW-0238">DNA-binding</keyword>
<dbReference type="Gene3D" id="1.10.150.130">
    <property type="match status" value="1"/>
</dbReference>
<dbReference type="InterPro" id="IPR010998">
    <property type="entry name" value="Integrase_recombinase_N"/>
</dbReference>
<dbReference type="SUPFAM" id="SSF56349">
    <property type="entry name" value="DNA breaking-rejoining enzymes"/>
    <property type="match status" value="1"/>
</dbReference>
<keyword evidence="2" id="KW-0229">DNA integration</keyword>